<organism evidence="1 2">
    <name type="scientific">Dactylosporangium matsuzakiense</name>
    <dbReference type="NCBI Taxonomy" id="53360"/>
    <lineage>
        <taxon>Bacteria</taxon>
        <taxon>Bacillati</taxon>
        <taxon>Actinomycetota</taxon>
        <taxon>Actinomycetes</taxon>
        <taxon>Micromonosporales</taxon>
        <taxon>Micromonosporaceae</taxon>
        <taxon>Dactylosporangium</taxon>
    </lineage>
</organism>
<sequence length="107" mass="11632">MTASFHPQPYPLYAITIEQVGDPAHFQLTDEPVRLVIGWRGDEQGNATPLLGGGSPGGTPWTGPVFYEETRDRAEETARQVAKGDRSAIRGARVVEAAAWIDRLTGQ</sequence>
<dbReference type="EMBL" id="BSFP01000022">
    <property type="protein sequence ID" value="GLL02284.1"/>
    <property type="molecule type" value="Genomic_DNA"/>
</dbReference>
<reference evidence="1" key="1">
    <citation type="journal article" date="2014" name="Int. J. Syst. Evol. Microbiol.">
        <title>Complete genome sequence of Corynebacterium casei LMG S-19264T (=DSM 44701T), isolated from a smear-ripened cheese.</title>
        <authorList>
            <consortium name="US DOE Joint Genome Institute (JGI-PGF)"/>
            <person name="Walter F."/>
            <person name="Albersmeier A."/>
            <person name="Kalinowski J."/>
            <person name="Ruckert C."/>
        </authorList>
    </citation>
    <scope>NUCLEOTIDE SEQUENCE</scope>
    <source>
        <strain evidence="1">VKM Ac-1321</strain>
    </source>
</reference>
<evidence type="ECO:0000313" key="1">
    <source>
        <dbReference type="EMBL" id="GLL02284.1"/>
    </source>
</evidence>
<gene>
    <name evidence="1" type="ORF">GCM10017581_040260</name>
</gene>
<accession>A0A9W6KKN2</accession>
<dbReference type="AlphaFoldDB" id="A0A9W6KKN2"/>
<evidence type="ECO:0000313" key="2">
    <source>
        <dbReference type="Proteomes" id="UP001143480"/>
    </source>
</evidence>
<dbReference type="Proteomes" id="UP001143480">
    <property type="component" value="Unassembled WGS sequence"/>
</dbReference>
<keyword evidence="2" id="KW-1185">Reference proteome</keyword>
<proteinExistence type="predicted"/>
<protein>
    <submittedName>
        <fullName evidence="1">Uncharacterized protein</fullName>
    </submittedName>
</protein>
<comment type="caution">
    <text evidence="1">The sequence shown here is derived from an EMBL/GenBank/DDBJ whole genome shotgun (WGS) entry which is preliminary data.</text>
</comment>
<name>A0A9W6KKN2_9ACTN</name>
<dbReference type="RefSeq" id="WP_223104006.1">
    <property type="nucleotide sequence ID" value="NZ_BSFP01000022.1"/>
</dbReference>
<reference evidence="1" key="2">
    <citation type="submission" date="2023-01" db="EMBL/GenBank/DDBJ databases">
        <authorList>
            <person name="Sun Q."/>
            <person name="Evtushenko L."/>
        </authorList>
    </citation>
    <scope>NUCLEOTIDE SEQUENCE</scope>
    <source>
        <strain evidence="1">VKM Ac-1321</strain>
    </source>
</reference>